<comment type="caution">
    <text evidence="2">The sequence shown here is derived from an EMBL/GenBank/DDBJ whole genome shotgun (WGS) entry which is preliminary data.</text>
</comment>
<evidence type="ECO:0000313" key="3">
    <source>
        <dbReference type="Proteomes" id="UP000719500"/>
    </source>
</evidence>
<keyword evidence="3" id="KW-1185">Reference proteome</keyword>
<dbReference type="Proteomes" id="UP000719500">
    <property type="component" value="Unassembled WGS sequence"/>
</dbReference>
<dbReference type="EMBL" id="JACSNX010000016">
    <property type="protein sequence ID" value="MBM6851772.1"/>
    <property type="molecule type" value="Genomic_DNA"/>
</dbReference>
<dbReference type="Gene3D" id="3.20.20.190">
    <property type="entry name" value="Phosphatidylinositol (PI) phosphodiesterase"/>
    <property type="match status" value="1"/>
</dbReference>
<organism evidence="2 3">
    <name type="scientific">Oscillibacter valericigenes</name>
    <dbReference type="NCBI Taxonomy" id="351091"/>
    <lineage>
        <taxon>Bacteria</taxon>
        <taxon>Bacillati</taxon>
        <taxon>Bacillota</taxon>
        <taxon>Clostridia</taxon>
        <taxon>Eubacteriales</taxon>
        <taxon>Oscillospiraceae</taxon>
        <taxon>Oscillibacter</taxon>
    </lineage>
</organism>
<reference evidence="2 3" key="1">
    <citation type="journal article" date="2021" name="Sci. Rep.">
        <title>The distribution of antibiotic resistance genes in chicken gut microbiota commensals.</title>
        <authorList>
            <person name="Juricova H."/>
            <person name="Matiasovicova J."/>
            <person name="Kubasova T."/>
            <person name="Cejkova D."/>
            <person name="Rychlik I."/>
        </authorList>
    </citation>
    <scope>NUCLEOTIDE SEQUENCE [LARGE SCALE GENOMIC DNA]</scope>
    <source>
        <strain evidence="2 3">An411</strain>
    </source>
</reference>
<accession>A0ABS2FXY5</accession>
<dbReference type="InterPro" id="IPR017946">
    <property type="entry name" value="PLC-like_Pdiesterase_TIM-brl"/>
</dbReference>
<dbReference type="SUPFAM" id="SSF51695">
    <property type="entry name" value="PLC-like phosphodiesterases"/>
    <property type="match status" value="1"/>
</dbReference>
<evidence type="ECO:0000259" key="1">
    <source>
        <dbReference type="PROSITE" id="PS51704"/>
    </source>
</evidence>
<dbReference type="InterPro" id="IPR030395">
    <property type="entry name" value="GP_PDE_dom"/>
</dbReference>
<gene>
    <name evidence="2" type="ORF">H9X91_10040</name>
</gene>
<dbReference type="PROSITE" id="PS51704">
    <property type="entry name" value="GP_PDE"/>
    <property type="match status" value="1"/>
</dbReference>
<dbReference type="PANTHER" id="PTHR46211">
    <property type="entry name" value="GLYCEROPHOSPHORYL DIESTER PHOSPHODIESTERASE"/>
    <property type="match status" value="1"/>
</dbReference>
<feature type="domain" description="GP-PDE" evidence="1">
    <location>
        <begin position="44"/>
        <end position="284"/>
    </location>
</feature>
<evidence type="ECO:0000313" key="2">
    <source>
        <dbReference type="EMBL" id="MBM6851772.1"/>
    </source>
</evidence>
<proteinExistence type="predicted"/>
<dbReference type="PANTHER" id="PTHR46211:SF1">
    <property type="entry name" value="GLYCEROPHOSPHODIESTER PHOSPHODIESTERASE, CYTOPLASMIC"/>
    <property type="match status" value="1"/>
</dbReference>
<sequence length="284" mass="31998">MFEMLLVLAGAAVGVALLVALGYGLAWAVLHGRRNGPGWEKLDGFRYAHRGLHGCGVPENSLAAFRRAAEAGYGAELDVRLTKDGRLAVIHDATLDRVCGVSGRAAELTAAALSALRLAGTEERIPFLEEVAPLFAGRAPLIVELKTDWRSAGDLARRTVECLDRFSIDYCVESFDPRPLLWLRRRRPDVLRGQLSQNFHRHPSGQGLWNRLALTNLFYNVFTRPDFVAYRFEDRGQPAVRLCRRWGMRMAYWTLRSWTEVVLAERERALPIFETLDGPKEETH</sequence>
<dbReference type="Pfam" id="PF03009">
    <property type="entry name" value="GDPD"/>
    <property type="match status" value="1"/>
</dbReference>
<dbReference type="RefSeq" id="WP_204804767.1">
    <property type="nucleotide sequence ID" value="NZ_JACSNX010000016.1"/>
</dbReference>
<name>A0ABS2FXY5_9FIRM</name>
<protein>
    <submittedName>
        <fullName evidence="2">Glycerophosphodiester phosphodiesterase</fullName>
    </submittedName>
</protein>